<evidence type="ECO:0000259" key="7">
    <source>
        <dbReference type="PROSITE" id="PS50171"/>
    </source>
</evidence>
<accession>A0AA35Z7E4</accession>
<evidence type="ECO:0000313" key="8">
    <source>
        <dbReference type="EMBL" id="CAI9286832.1"/>
    </source>
</evidence>
<evidence type="ECO:0000313" key="9">
    <source>
        <dbReference type="Proteomes" id="UP001177003"/>
    </source>
</evidence>
<dbReference type="Proteomes" id="UP001177003">
    <property type="component" value="Chromosome 5"/>
</dbReference>
<dbReference type="AlphaFoldDB" id="A0AA35Z7E4"/>
<evidence type="ECO:0000256" key="2">
    <source>
        <dbReference type="ARBA" id="ARBA00022723"/>
    </source>
</evidence>
<dbReference type="Pfam" id="PF17780">
    <property type="entry name" value="OCRE"/>
    <property type="match status" value="2"/>
</dbReference>
<keyword evidence="4" id="KW-0862">Zinc</keyword>
<dbReference type="GO" id="GO:0003723">
    <property type="term" value="F:RNA binding"/>
    <property type="evidence" value="ECO:0007669"/>
    <property type="project" value="TreeGrafter"/>
</dbReference>
<comment type="subcellular location">
    <subcellularLocation>
        <location evidence="1">Nucleus</location>
    </subcellularLocation>
</comment>
<protein>
    <recommendedName>
        <fullName evidence="7">Matrin-type domain-containing protein</fullName>
    </recommendedName>
</protein>
<dbReference type="PANTHER" id="PTHR13173:SF10">
    <property type="entry name" value="WW DOMAIN-BINDING PROTEIN 4"/>
    <property type="match status" value="1"/>
</dbReference>
<dbReference type="GO" id="GO:0000398">
    <property type="term" value="P:mRNA splicing, via spliceosome"/>
    <property type="evidence" value="ECO:0007669"/>
    <property type="project" value="InterPro"/>
</dbReference>
<evidence type="ECO:0000256" key="5">
    <source>
        <dbReference type="ARBA" id="ARBA00023242"/>
    </source>
</evidence>
<evidence type="ECO:0000256" key="1">
    <source>
        <dbReference type="ARBA" id="ARBA00004123"/>
    </source>
</evidence>
<dbReference type="PROSITE" id="PS50171">
    <property type="entry name" value="ZF_MATRIN"/>
    <property type="match status" value="1"/>
</dbReference>
<keyword evidence="5" id="KW-0539">Nucleus</keyword>
<feature type="compositionally biased region" description="Polar residues" evidence="6">
    <location>
        <begin position="302"/>
        <end position="312"/>
    </location>
</feature>
<keyword evidence="9" id="KW-1185">Reference proteome</keyword>
<dbReference type="GO" id="GO:0071011">
    <property type="term" value="C:precatalytic spliceosome"/>
    <property type="evidence" value="ECO:0007669"/>
    <property type="project" value="TreeGrafter"/>
</dbReference>
<reference evidence="8" key="1">
    <citation type="submission" date="2023-04" db="EMBL/GenBank/DDBJ databases">
        <authorList>
            <person name="Vijverberg K."/>
            <person name="Xiong W."/>
            <person name="Schranz E."/>
        </authorList>
    </citation>
    <scope>NUCLEOTIDE SEQUENCE</scope>
</reference>
<dbReference type="InterPro" id="IPR000690">
    <property type="entry name" value="Matrin/U1-C_Znf_C2H2"/>
</dbReference>
<gene>
    <name evidence="8" type="ORF">LSALG_LOCUS26229</name>
</gene>
<sequence length="367" mass="41702">MTERKKRCDVCNIFISNNAPIIKIHEQSLRHRENVKKLSNMTEKKDAKDKEKKKTTRALKQIEEKASHSYQNDISTLKARDSDATSLDAQTSSEGIGDQFTMYGEWEYDTSAGYFYNQTNGCYYDPKSGFFYTNALGKWATLKEVLAAATKLSSQKKPNLVTSKSPFQNGQHEKDNVTKSKKPSNMVEKKFSKKKTSRVLTLAQIEEKESNATSLAAQTSSEGIGDCGHHLSTMFGEKTCYPIDLMPMLDGHDWVRDTSSGYYYNQTNACYYDPNSGLYYPHDLGKWVTLKEALAATPKLASKSQPQPSSSVDIKKRKQPDSKPKLVSQGEEAAVKAREVERKRVEEREKFCKLPIRFTYARKKRKD</sequence>
<evidence type="ECO:0000256" key="4">
    <source>
        <dbReference type="ARBA" id="ARBA00022833"/>
    </source>
</evidence>
<keyword evidence="2" id="KW-0479">Metal-binding</keyword>
<organism evidence="8 9">
    <name type="scientific">Lactuca saligna</name>
    <name type="common">Willowleaf lettuce</name>
    <dbReference type="NCBI Taxonomy" id="75948"/>
    <lineage>
        <taxon>Eukaryota</taxon>
        <taxon>Viridiplantae</taxon>
        <taxon>Streptophyta</taxon>
        <taxon>Embryophyta</taxon>
        <taxon>Tracheophyta</taxon>
        <taxon>Spermatophyta</taxon>
        <taxon>Magnoliopsida</taxon>
        <taxon>eudicotyledons</taxon>
        <taxon>Gunneridae</taxon>
        <taxon>Pentapetalae</taxon>
        <taxon>asterids</taxon>
        <taxon>campanulids</taxon>
        <taxon>Asterales</taxon>
        <taxon>Asteraceae</taxon>
        <taxon>Cichorioideae</taxon>
        <taxon>Cichorieae</taxon>
        <taxon>Lactucinae</taxon>
        <taxon>Lactuca</taxon>
    </lineage>
</organism>
<feature type="compositionally biased region" description="Polar residues" evidence="6">
    <location>
        <begin position="157"/>
        <end position="170"/>
    </location>
</feature>
<evidence type="ECO:0000256" key="3">
    <source>
        <dbReference type="ARBA" id="ARBA00022771"/>
    </source>
</evidence>
<evidence type="ECO:0000256" key="6">
    <source>
        <dbReference type="SAM" id="MobiDB-lite"/>
    </source>
</evidence>
<name>A0AA35Z7E4_LACSI</name>
<dbReference type="PANTHER" id="PTHR13173">
    <property type="entry name" value="WW DOMAIN BINDING PROTEIN 4"/>
    <property type="match status" value="1"/>
</dbReference>
<feature type="region of interest" description="Disordered" evidence="6">
    <location>
        <begin position="157"/>
        <end position="193"/>
    </location>
</feature>
<dbReference type="InterPro" id="IPR041591">
    <property type="entry name" value="OCRE"/>
</dbReference>
<keyword evidence="3" id="KW-0863">Zinc-finger</keyword>
<feature type="domain" description="Matrin-type" evidence="7">
    <location>
        <begin position="6"/>
        <end position="37"/>
    </location>
</feature>
<dbReference type="InterPro" id="IPR040023">
    <property type="entry name" value="WBP4"/>
</dbReference>
<feature type="region of interest" description="Disordered" evidence="6">
    <location>
        <begin position="298"/>
        <end position="335"/>
    </location>
</feature>
<proteinExistence type="predicted"/>
<dbReference type="GO" id="GO:0008270">
    <property type="term" value="F:zinc ion binding"/>
    <property type="evidence" value="ECO:0007669"/>
    <property type="project" value="UniProtKB-KW"/>
</dbReference>
<dbReference type="EMBL" id="OX465081">
    <property type="protein sequence ID" value="CAI9286832.1"/>
    <property type="molecule type" value="Genomic_DNA"/>
</dbReference>